<comment type="similarity">
    <text evidence="1">Belongs to the LOB domain-containing protein family.</text>
</comment>
<dbReference type="PANTHER" id="PTHR31304">
    <property type="entry name" value="LOB DOMAIN-CONTAINING PROTEIN 38"/>
    <property type="match status" value="1"/>
</dbReference>
<dbReference type="GO" id="GO:0010468">
    <property type="term" value="P:regulation of gene expression"/>
    <property type="evidence" value="ECO:0007669"/>
    <property type="project" value="TreeGrafter"/>
</dbReference>
<dbReference type="PANTHER" id="PTHR31304:SF1">
    <property type="entry name" value="LOB DOMAIN-CONTAINING PROTEIN 39"/>
    <property type="match status" value="1"/>
</dbReference>
<keyword evidence="5" id="KW-1185">Reference proteome</keyword>
<protein>
    <submittedName>
        <fullName evidence="4">LOB domain-containing protein 37-like</fullName>
    </submittedName>
</protein>
<dbReference type="InterPro" id="IPR004883">
    <property type="entry name" value="LOB"/>
</dbReference>
<dbReference type="PROSITE" id="PS50891">
    <property type="entry name" value="LOB"/>
    <property type="match status" value="1"/>
</dbReference>
<accession>A0AAQ3Q8B6</accession>
<dbReference type="AlphaFoldDB" id="A0AAQ3Q8B6"/>
<dbReference type="EMBL" id="CP136891">
    <property type="protein sequence ID" value="WOK99637.1"/>
    <property type="molecule type" value="Genomic_DNA"/>
</dbReference>
<feature type="domain" description="LOB" evidence="3">
    <location>
        <begin position="1"/>
        <end position="107"/>
    </location>
</feature>
<dbReference type="Proteomes" id="UP001327560">
    <property type="component" value="Chromosome 2"/>
</dbReference>
<organism evidence="4 5">
    <name type="scientific">Canna indica</name>
    <name type="common">Indian-shot</name>
    <dbReference type="NCBI Taxonomy" id="4628"/>
    <lineage>
        <taxon>Eukaryota</taxon>
        <taxon>Viridiplantae</taxon>
        <taxon>Streptophyta</taxon>
        <taxon>Embryophyta</taxon>
        <taxon>Tracheophyta</taxon>
        <taxon>Spermatophyta</taxon>
        <taxon>Magnoliopsida</taxon>
        <taxon>Liliopsida</taxon>
        <taxon>Zingiberales</taxon>
        <taxon>Cannaceae</taxon>
        <taxon>Canna</taxon>
    </lineage>
</organism>
<feature type="region of interest" description="Disordered" evidence="2">
    <location>
        <begin position="157"/>
        <end position="199"/>
    </location>
</feature>
<evidence type="ECO:0000259" key="3">
    <source>
        <dbReference type="PROSITE" id="PS50891"/>
    </source>
</evidence>
<proteinExistence type="inferred from homology"/>
<sequence length="199" mass="21557">MSCNGCRVLRKGCSDACVLRPCVQWIDRDDAQAHATVFVAKFFGRSTLLSFLSSAPIRHRPAVFRSLLYEACGRTINPVSGATGLLWSGRWHACHAAVETVLAGGTIEPLPELVDGATELKELYQKRGVSSSSSASPVLGKRSTGGLYVCLMPESSAGRREYKRRTTTPAATMSESSVTTMDESTAGEKEKPRLLNLFQ</sequence>
<dbReference type="Pfam" id="PF03195">
    <property type="entry name" value="LOB"/>
    <property type="match status" value="1"/>
</dbReference>
<feature type="compositionally biased region" description="Polar residues" evidence="2">
    <location>
        <begin position="167"/>
        <end position="183"/>
    </location>
</feature>
<name>A0AAQ3Q8B6_9LILI</name>
<evidence type="ECO:0000313" key="4">
    <source>
        <dbReference type="EMBL" id="WOK99637.1"/>
    </source>
</evidence>
<reference evidence="4 5" key="1">
    <citation type="submission" date="2023-10" db="EMBL/GenBank/DDBJ databases">
        <title>Chromosome-scale genome assembly provides insights into flower coloration mechanisms of Canna indica.</title>
        <authorList>
            <person name="Li C."/>
        </authorList>
    </citation>
    <scope>NUCLEOTIDE SEQUENCE [LARGE SCALE GENOMIC DNA]</scope>
    <source>
        <tissue evidence="4">Flower</tissue>
    </source>
</reference>
<evidence type="ECO:0000256" key="2">
    <source>
        <dbReference type="SAM" id="MobiDB-lite"/>
    </source>
</evidence>
<evidence type="ECO:0000313" key="5">
    <source>
        <dbReference type="Proteomes" id="UP001327560"/>
    </source>
</evidence>
<gene>
    <name evidence="4" type="ORF">Cni_G08349</name>
</gene>
<evidence type="ECO:0000256" key="1">
    <source>
        <dbReference type="ARBA" id="ARBA00005474"/>
    </source>
</evidence>